<dbReference type="InterPro" id="IPR009057">
    <property type="entry name" value="Homeodomain-like_sf"/>
</dbReference>
<evidence type="ECO:0000313" key="10">
    <source>
        <dbReference type="EMBL" id="MDI9858042.1"/>
    </source>
</evidence>
<feature type="modified residue" description="4-aspartylphosphate" evidence="6">
    <location>
        <position position="1168"/>
    </location>
</feature>
<sequence length="1369" mass="157072">MSKRFILFILGNILFSCFPTKNIWGQKWDMSFKHINIEQGLSNSTIECIYQDKRGFIWIGTRDGLNRYDGKHIVVYKNESNNPFSLSDNFVTAITEDSQGNIWIGTIDGLNRLDEKKNTFERFFYQKQNPNSLGNNAITSLLKDQKGQLWIGTQGGVLNLWNGDHSFKKYALNTSTHGQTAITSLYQDTENNYWVGSNKGLYFFEPHNGHFQYTETITGSRPTVNCLAQDAQGNLLIGTNGQGLMSFNYRLGLKKRFVQQDLNPQSLANNLVKSIWVDHKKQIWIGCINGGLNLFEPLTGHFTNYQPRPENPKSLSQRTISALFEDNQGNLWIGTHRGGINLYMSQVQKFQLFRQQLNENSLSYNDVRAFCEDSSGDIWIGTDGGGLNLFHKNTQTFEHFKHNPFQTNSISSNEILGLTQDHQKRLWIATWGGGLSVLEKGSRSFKRFLQQENNPNSLGSNYVQQVFEDRQQRLWIATYYGGLYQYLPDGRFIKILYGKNRKSQLLGNNIICLNQDLRGRIWIGTDDGGLNCLDPQAGVFSHYFHKDSQKPDIRIIFVDRQGRIWVGHRGLYLWHEKEQRFKLFTTKAHLSEDFIKGIVQDDESNLWISSSNGITKLNPQNLQFQQYNSADGLQGLEFEPNAALRTKDGQIYFGGVKGFNAFYPHKISNNNYIPPIYLTSLQIFNKKVGVGKESPLEEDISYLKTLELSHRQNTFSIDFAALNFTASENNQYAYKLEGWDKDWIIAGSENRASYTNVSPSNYTFMVKASNNDGVWNPEVTTLEVIIHPPFWATWWFRVIAFILILTGIRTFYQFRRRMAIQQLKEQQKEELHQEQLQFFTNISHELRTPLSLILGPLEKLKKDFPSPLALPYYDMIQRNAKRLLALTNELMDFRKVESGALQLHVMQGNINIFLTEIAEEFQDLATEKGIDFRITPTSSQQTQWFDRQILEKIAINLLSNAFKYTSNGKKIEIQILESLENFQPQYQSQLRITNGFTSSQMLYLRVADQGIGISQESISQLFERYYRTTESHIGSGIGLAFVKSLTQLHKGSIWVSSERGAGTEMLIGIPSGEKDYLEYEKWLTNRTQIRLESLSNSLESQFTEPEVPSKVSLAQASSTKILIVDDNDELRTFLKDALQNEYLIIEAENGQLGYEQAKQNHPDVIISDVMMPVMNGVEFCKKLKTDPLLNHIPFLMLTAKSASDAQLEGVASGADYYFAKPLSIDILTLTLKNILSQRQKFKEKYGFAQLSEKIQQIDEEKDQAFLNDFLQIIHENLSDPEMNIELICNKIGMSRTKLYSKVKDLTGQPIGDFIRTIRLKTALQLMTEQQMPIAEVMYRVGIQTQSYFTKAFKNEFGKTPMQFLKELKG</sequence>
<dbReference type="PANTHER" id="PTHR43547">
    <property type="entry name" value="TWO-COMPONENT HISTIDINE KINASE"/>
    <property type="match status" value="1"/>
</dbReference>
<dbReference type="PROSITE" id="PS01124">
    <property type="entry name" value="HTH_ARAC_FAMILY_2"/>
    <property type="match status" value="1"/>
</dbReference>
<dbReference type="CDD" id="cd17574">
    <property type="entry name" value="REC_OmpR"/>
    <property type="match status" value="1"/>
</dbReference>
<dbReference type="Pfam" id="PF07494">
    <property type="entry name" value="Reg_prop"/>
    <property type="match status" value="7"/>
</dbReference>
<feature type="domain" description="Histidine kinase" evidence="8">
    <location>
        <begin position="841"/>
        <end position="1073"/>
    </location>
</feature>
<dbReference type="RefSeq" id="WP_283343307.1">
    <property type="nucleotide sequence ID" value="NZ_JASHIF010000002.1"/>
</dbReference>
<dbReference type="Pfam" id="PF07495">
    <property type="entry name" value="Y_Y_Y"/>
    <property type="match status" value="1"/>
</dbReference>
<evidence type="ECO:0000256" key="3">
    <source>
        <dbReference type="ARBA" id="ARBA00022553"/>
    </source>
</evidence>
<keyword evidence="3 6" id="KW-0597">Phosphoprotein</keyword>
<evidence type="ECO:0000256" key="1">
    <source>
        <dbReference type="ARBA" id="ARBA00000085"/>
    </source>
</evidence>
<dbReference type="InterPro" id="IPR004358">
    <property type="entry name" value="Sig_transdc_His_kin-like_C"/>
</dbReference>
<dbReference type="InterPro" id="IPR011110">
    <property type="entry name" value="Reg_prop"/>
</dbReference>
<comment type="caution">
    <text evidence="10">The sequence shown here is derived from an EMBL/GenBank/DDBJ whole genome shotgun (WGS) entry which is preliminary data.</text>
</comment>
<proteinExistence type="predicted"/>
<reference evidence="10 11" key="1">
    <citation type="submission" date="2023-05" db="EMBL/GenBank/DDBJ databases">
        <title>Novel species of genus Flectobacillus isolated from stream in China.</title>
        <authorList>
            <person name="Lu H."/>
        </authorList>
    </citation>
    <scope>NUCLEOTIDE SEQUENCE [LARGE SCALE GENOMIC DNA]</scope>
    <source>
        <strain evidence="10 11">KCTC 42575</strain>
    </source>
</reference>
<dbReference type="SMART" id="SM00448">
    <property type="entry name" value="REC"/>
    <property type="match status" value="1"/>
</dbReference>
<dbReference type="EMBL" id="JASHIF010000002">
    <property type="protein sequence ID" value="MDI9858042.1"/>
    <property type="molecule type" value="Genomic_DNA"/>
</dbReference>
<name>A0ABT6Y3C0_9BACT</name>
<evidence type="ECO:0000259" key="8">
    <source>
        <dbReference type="PROSITE" id="PS50109"/>
    </source>
</evidence>
<evidence type="ECO:0000256" key="6">
    <source>
        <dbReference type="PROSITE-ProRule" id="PRU00169"/>
    </source>
</evidence>
<dbReference type="InterPro" id="IPR011123">
    <property type="entry name" value="Y_Y_Y"/>
</dbReference>
<dbReference type="PROSITE" id="PS51257">
    <property type="entry name" value="PROKAR_LIPOPROTEIN"/>
    <property type="match status" value="1"/>
</dbReference>
<dbReference type="PRINTS" id="PR00344">
    <property type="entry name" value="BCTRLSENSOR"/>
</dbReference>
<dbReference type="SUPFAM" id="SSF55874">
    <property type="entry name" value="ATPase domain of HSP90 chaperone/DNA topoisomerase II/histidine kinase"/>
    <property type="match status" value="1"/>
</dbReference>
<keyword evidence="4" id="KW-0805">Transcription regulation</keyword>
<dbReference type="SMART" id="SM00342">
    <property type="entry name" value="HTH_ARAC"/>
    <property type="match status" value="1"/>
</dbReference>
<dbReference type="SUPFAM" id="SSF46689">
    <property type="entry name" value="Homeodomain-like"/>
    <property type="match status" value="1"/>
</dbReference>
<keyword evidence="11" id="KW-1185">Reference proteome</keyword>
<comment type="catalytic activity">
    <reaction evidence="1">
        <text>ATP + protein L-histidine = ADP + protein N-phospho-L-histidine.</text>
        <dbReference type="EC" id="2.7.13.3"/>
    </reaction>
</comment>
<dbReference type="InterPro" id="IPR001789">
    <property type="entry name" value="Sig_transdc_resp-reg_receiver"/>
</dbReference>
<evidence type="ECO:0000259" key="7">
    <source>
        <dbReference type="PROSITE" id="PS01124"/>
    </source>
</evidence>
<accession>A0ABT6Y3C0</accession>
<gene>
    <name evidence="10" type="ORF">QM524_02360</name>
</gene>
<dbReference type="CDD" id="cd00146">
    <property type="entry name" value="PKD"/>
    <property type="match status" value="1"/>
</dbReference>
<dbReference type="PROSITE" id="PS50109">
    <property type="entry name" value="HIS_KIN"/>
    <property type="match status" value="1"/>
</dbReference>
<evidence type="ECO:0000256" key="4">
    <source>
        <dbReference type="ARBA" id="ARBA00023015"/>
    </source>
</evidence>
<organism evidence="10 11">
    <name type="scientific">Flectobacillus roseus</name>
    <dbReference type="NCBI Taxonomy" id="502259"/>
    <lineage>
        <taxon>Bacteria</taxon>
        <taxon>Pseudomonadati</taxon>
        <taxon>Bacteroidota</taxon>
        <taxon>Cytophagia</taxon>
        <taxon>Cytophagales</taxon>
        <taxon>Flectobacillaceae</taxon>
        <taxon>Flectobacillus</taxon>
    </lineage>
</organism>
<evidence type="ECO:0000313" key="11">
    <source>
        <dbReference type="Proteomes" id="UP001236507"/>
    </source>
</evidence>
<evidence type="ECO:0000256" key="2">
    <source>
        <dbReference type="ARBA" id="ARBA00012438"/>
    </source>
</evidence>
<dbReference type="Gene3D" id="3.30.565.10">
    <property type="entry name" value="Histidine kinase-like ATPase, C-terminal domain"/>
    <property type="match status" value="1"/>
</dbReference>
<dbReference type="SUPFAM" id="SSF63829">
    <property type="entry name" value="Calcium-dependent phosphotriesterase"/>
    <property type="match status" value="2"/>
</dbReference>
<dbReference type="InterPro" id="IPR003661">
    <property type="entry name" value="HisK_dim/P_dom"/>
</dbReference>
<dbReference type="InterPro" id="IPR036097">
    <property type="entry name" value="HisK_dim/P_sf"/>
</dbReference>
<feature type="domain" description="Response regulatory" evidence="9">
    <location>
        <begin position="1120"/>
        <end position="1235"/>
    </location>
</feature>
<dbReference type="Gene3D" id="1.10.10.60">
    <property type="entry name" value="Homeodomain-like"/>
    <property type="match status" value="1"/>
</dbReference>
<evidence type="ECO:0000256" key="5">
    <source>
        <dbReference type="ARBA" id="ARBA00023163"/>
    </source>
</evidence>
<dbReference type="Pfam" id="PF00512">
    <property type="entry name" value="HisKA"/>
    <property type="match status" value="1"/>
</dbReference>
<dbReference type="Gene3D" id="3.40.50.2300">
    <property type="match status" value="1"/>
</dbReference>
<dbReference type="PANTHER" id="PTHR43547:SF2">
    <property type="entry name" value="HYBRID SIGNAL TRANSDUCTION HISTIDINE KINASE C"/>
    <property type="match status" value="1"/>
</dbReference>
<dbReference type="Proteomes" id="UP001236507">
    <property type="component" value="Unassembled WGS sequence"/>
</dbReference>
<dbReference type="Gene3D" id="1.10.287.130">
    <property type="match status" value="1"/>
</dbReference>
<dbReference type="InterPro" id="IPR013783">
    <property type="entry name" value="Ig-like_fold"/>
</dbReference>
<dbReference type="InterPro" id="IPR018060">
    <property type="entry name" value="HTH_AraC"/>
</dbReference>
<evidence type="ECO:0000259" key="9">
    <source>
        <dbReference type="PROSITE" id="PS50110"/>
    </source>
</evidence>
<dbReference type="InterPro" id="IPR003594">
    <property type="entry name" value="HATPase_dom"/>
</dbReference>
<keyword evidence="5" id="KW-0804">Transcription</keyword>
<feature type="domain" description="HTH araC/xylS-type" evidence="7">
    <location>
        <begin position="1267"/>
        <end position="1366"/>
    </location>
</feature>
<dbReference type="Gene3D" id="2.60.40.10">
    <property type="entry name" value="Immunoglobulins"/>
    <property type="match status" value="1"/>
</dbReference>
<dbReference type="SUPFAM" id="SSF47384">
    <property type="entry name" value="Homodimeric domain of signal transducing histidine kinase"/>
    <property type="match status" value="1"/>
</dbReference>
<dbReference type="InterPro" id="IPR015943">
    <property type="entry name" value="WD40/YVTN_repeat-like_dom_sf"/>
</dbReference>
<dbReference type="PROSITE" id="PS50110">
    <property type="entry name" value="RESPONSE_REGULATORY"/>
    <property type="match status" value="1"/>
</dbReference>
<dbReference type="CDD" id="cd00082">
    <property type="entry name" value="HisKA"/>
    <property type="match status" value="1"/>
</dbReference>
<dbReference type="InterPro" id="IPR036890">
    <property type="entry name" value="HATPase_C_sf"/>
</dbReference>
<dbReference type="SUPFAM" id="SSF52172">
    <property type="entry name" value="CheY-like"/>
    <property type="match status" value="1"/>
</dbReference>
<dbReference type="SMART" id="SM00387">
    <property type="entry name" value="HATPase_c"/>
    <property type="match status" value="1"/>
</dbReference>
<dbReference type="InterPro" id="IPR011006">
    <property type="entry name" value="CheY-like_superfamily"/>
</dbReference>
<protein>
    <recommendedName>
        <fullName evidence="2">histidine kinase</fullName>
        <ecNumber evidence="2">2.7.13.3</ecNumber>
    </recommendedName>
</protein>
<dbReference type="Pfam" id="PF00072">
    <property type="entry name" value="Response_reg"/>
    <property type="match status" value="1"/>
</dbReference>
<dbReference type="EC" id="2.7.13.3" evidence="2"/>
<dbReference type="Gene3D" id="2.130.10.10">
    <property type="entry name" value="YVTN repeat-like/Quinoprotein amine dehydrogenase"/>
    <property type="match status" value="2"/>
</dbReference>
<dbReference type="InterPro" id="IPR005467">
    <property type="entry name" value="His_kinase_dom"/>
</dbReference>
<dbReference type="SMART" id="SM00388">
    <property type="entry name" value="HisKA"/>
    <property type="match status" value="1"/>
</dbReference>
<dbReference type="Pfam" id="PF12833">
    <property type="entry name" value="HTH_18"/>
    <property type="match status" value="1"/>
</dbReference>
<dbReference type="Pfam" id="PF02518">
    <property type="entry name" value="HATPase_c"/>
    <property type="match status" value="1"/>
</dbReference>